<dbReference type="EMBL" id="CP000393">
    <property type="protein sequence ID" value="ABG49688.1"/>
    <property type="molecule type" value="Genomic_DNA"/>
</dbReference>
<comment type="similarity">
    <text evidence="1">Belongs to the ABC transporter superfamily.</text>
</comment>
<evidence type="ECO:0000256" key="3">
    <source>
        <dbReference type="ARBA" id="ARBA00022741"/>
    </source>
</evidence>
<dbReference type="InterPro" id="IPR003439">
    <property type="entry name" value="ABC_transporter-like_ATP-bd"/>
</dbReference>
<dbReference type="GO" id="GO:0016887">
    <property type="term" value="F:ATP hydrolysis activity"/>
    <property type="evidence" value="ECO:0007669"/>
    <property type="project" value="InterPro"/>
</dbReference>
<dbReference type="OrthoDB" id="9802264at2"/>
<dbReference type="PROSITE" id="PS50893">
    <property type="entry name" value="ABC_TRANSPORTER_2"/>
    <property type="match status" value="2"/>
</dbReference>
<evidence type="ECO:0000256" key="1">
    <source>
        <dbReference type="ARBA" id="ARBA00005417"/>
    </source>
</evidence>
<accession>Q119Y6</accession>
<feature type="domain" description="ABC transporter" evidence="5">
    <location>
        <begin position="392"/>
        <end position="671"/>
    </location>
</feature>
<dbReference type="PANTHER" id="PTHR43776">
    <property type="entry name" value="TRANSPORT ATP-BINDING PROTEIN"/>
    <property type="match status" value="1"/>
</dbReference>
<dbReference type="GO" id="GO:0055085">
    <property type="term" value="P:transmembrane transport"/>
    <property type="evidence" value="ECO:0007669"/>
    <property type="project" value="UniProtKB-ARBA"/>
</dbReference>
<dbReference type="NCBIfam" id="NF008453">
    <property type="entry name" value="PRK11308.1"/>
    <property type="match status" value="4"/>
</dbReference>
<reference evidence="6" key="1">
    <citation type="submission" date="2006-06" db="EMBL/GenBank/DDBJ databases">
        <title>Complete sequence of Trichodesmium erythraeum IMS101.</title>
        <authorList>
            <consortium name="US DOE Joint Genome Institute"/>
            <person name="Copeland A."/>
            <person name="Lucas S."/>
            <person name="Lapidus A."/>
            <person name="Barry K."/>
            <person name="Detter J.C."/>
            <person name="Glavina del Rio T."/>
            <person name="Hammon N."/>
            <person name="Israni S."/>
            <person name="Dalin E."/>
            <person name="Tice H."/>
            <person name="Pitluck S."/>
            <person name="Kiss H."/>
            <person name="Munk A.C."/>
            <person name="Brettin T."/>
            <person name="Bruce D."/>
            <person name="Han C."/>
            <person name="Tapia R."/>
            <person name="Gilna P."/>
            <person name="Schmutz J."/>
            <person name="Larimer F."/>
            <person name="Land M."/>
            <person name="Hauser L."/>
            <person name="Kyrpides N."/>
            <person name="Kim E."/>
            <person name="Richardson P."/>
        </authorList>
    </citation>
    <scope>NUCLEOTIDE SEQUENCE [LARGE SCALE GENOMIC DNA]</scope>
    <source>
        <strain evidence="6">IMS101</strain>
    </source>
</reference>
<dbReference type="SMART" id="SM00382">
    <property type="entry name" value="AAA"/>
    <property type="match status" value="2"/>
</dbReference>
<evidence type="ECO:0000313" key="6">
    <source>
        <dbReference type="EMBL" id="ABG49688.1"/>
    </source>
</evidence>
<gene>
    <name evidence="6" type="ordered locus">Tery_0199</name>
</gene>
<name>Q119Y6_TRIEI</name>
<keyword evidence="4" id="KW-0067">ATP-binding</keyword>
<dbReference type="GO" id="GO:0015833">
    <property type="term" value="P:peptide transport"/>
    <property type="evidence" value="ECO:0007669"/>
    <property type="project" value="InterPro"/>
</dbReference>
<dbReference type="InterPro" id="IPR017871">
    <property type="entry name" value="ABC_transporter-like_CS"/>
</dbReference>
<dbReference type="SUPFAM" id="SSF52540">
    <property type="entry name" value="P-loop containing nucleoside triphosphate hydrolases"/>
    <property type="match status" value="2"/>
</dbReference>
<dbReference type="HOGENOM" id="CLU_000604_86_2_3"/>
<feature type="domain" description="ABC transporter" evidence="5">
    <location>
        <begin position="8"/>
        <end position="331"/>
    </location>
</feature>
<organism evidence="6">
    <name type="scientific">Trichodesmium erythraeum (strain IMS101)</name>
    <dbReference type="NCBI Taxonomy" id="203124"/>
    <lineage>
        <taxon>Bacteria</taxon>
        <taxon>Bacillati</taxon>
        <taxon>Cyanobacteriota</taxon>
        <taxon>Cyanophyceae</taxon>
        <taxon>Oscillatoriophycideae</taxon>
        <taxon>Oscillatoriales</taxon>
        <taxon>Microcoleaceae</taxon>
        <taxon>Trichodesmium</taxon>
    </lineage>
</organism>
<protein>
    <submittedName>
        <fullName evidence="6">ABC transporter related</fullName>
    </submittedName>
</protein>
<keyword evidence="3" id="KW-0547">Nucleotide-binding</keyword>
<dbReference type="PANTHER" id="PTHR43776:SF7">
    <property type="entry name" value="D,D-DIPEPTIDE TRANSPORT ATP-BINDING PROTEIN DDPF-RELATED"/>
    <property type="match status" value="1"/>
</dbReference>
<dbReference type="InterPro" id="IPR003593">
    <property type="entry name" value="AAA+_ATPase"/>
</dbReference>
<dbReference type="CDD" id="cd03257">
    <property type="entry name" value="ABC_NikE_OppD_transporters"/>
    <property type="match status" value="2"/>
</dbReference>
<dbReference type="InterPro" id="IPR050319">
    <property type="entry name" value="ABC_transp_ATP-bind"/>
</dbReference>
<dbReference type="Pfam" id="PF08352">
    <property type="entry name" value="oligo_HPY"/>
    <property type="match status" value="1"/>
</dbReference>
<dbReference type="AlphaFoldDB" id="Q119Y6"/>
<dbReference type="Gene3D" id="3.40.50.300">
    <property type="entry name" value="P-loop containing nucleotide triphosphate hydrolases"/>
    <property type="match status" value="2"/>
</dbReference>
<dbReference type="Pfam" id="PF00005">
    <property type="entry name" value="ABC_tran"/>
    <property type="match status" value="2"/>
</dbReference>
<dbReference type="InterPro" id="IPR013563">
    <property type="entry name" value="Oligopep_ABC_C"/>
</dbReference>
<evidence type="ECO:0000256" key="4">
    <source>
        <dbReference type="ARBA" id="ARBA00022840"/>
    </source>
</evidence>
<dbReference type="GO" id="GO:0005524">
    <property type="term" value="F:ATP binding"/>
    <property type="evidence" value="ECO:0007669"/>
    <property type="project" value="UniProtKB-KW"/>
</dbReference>
<evidence type="ECO:0000259" key="5">
    <source>
        <dbReference type="PROSITE" id="PS50893"/>
    </source>
</evidence>
<dbReference type="RefSeq" id="WP_011610085.1">
    <property type="nucleotide sequence ID" value="NC_008312.1"/>
</dbReference>
<evidence type="ECO:0000256" key="2">
    <source>
        <dbReference type="ARBA" id="ARBA00022448"/>
    </source>
</evidence>
<dbReference type="eggNOG" id="COG4172">
    <property type="taxonomic scope" value="Bacteria"/>
</dbReference>
<proteinExistence type="inferred from homology"/>
<dbReference type="STRING" id="203124.Tery_0199"/>
<sequence length="682" mass="76011">MTNIILDIRNLKVQFTTEEKLVTAVDGISFRIKRGQTLGIVGESGSGKSVTSLATMGLLLAKSCQIQGEIWFNNLAENAYNSQPVNLLELSDQQKQQYRGGKISMIFQEPMSSLNPVYTIGFQLTEAIRFHQNVSLGEARRQAVSLLQEVKLLPNDEVLRQKCLEEITEHSQDLLQAKFKRGRAKIVDEDSKPAVRLGQESEAVARLRQRKIMVKVNQKKLAMLDRYPHELSGGQIQRVMIAMAISCNPTLLIADEPTTALDVTVQAKILDLLRELGKSRGMSIIFISHDLGVISEVADTVAVMYQGKIVEYGDIKQIFSQPQHPYTKGLLACRPPLHNKVLRLPTVSDFMEEVINSSGEIEIREKNTAVAQPQNLDLPEKKAPQTAKNPILQVNHLRVGFPIKGMFGQTQRLLMAVNDVSFTVSPGETLGLVGESGCGKSTLSRAILQLIPVTSGQVFFEGQEITNSQTGKLGIKKFLGSLKNLQSKSGNNSNQEKYEQMLRRCRRDMQIIFQDPFGSLDPRLTVGAAVMEPMLIHSVGNSFKVRRDRAAHLLERVGLTADSLSRYPYAFSGGQRQRICIARALALNPKLIICDESVSALDVSVQAQVLNLLKELQDEFGLTYIFISHDLSVVKFMSDRIMVMKQGKIEEIGLAEQVYDQPQREYTRQLIASIPMGKTYTN</sequence>
<dbReference type="PROSITE" id="PS00211">
    <property type="entry name" value="ABC_TRANSPORTER_1"/>
    <property type="match status" value="2"/>
</dbReference>
<dbReference type="KEGG" id="ter:Tery_0199"/>
<dbReference type="eggNOG" id="COG0444">
    <property type="taxonomic scope" value="Bacteria"/>
</dbReference>
<keyword evidence="2" id="KW-0813">Transport</keyword>
<dbReference type="InterPro" id="IPR027417">
    <property type="entry name" value="P-loop_NTPase"/>
</dbReference>